<evidence type="ECO:0000256" key="1">
    <source>
        <dbReference type="SAM" id="MobiDB-lite"/>
    </source>
</evidence>
<feature type="compositionally biased region" description="Polar residues" evidence="1">
    <location>
        <begin position="1"/>
        <end position="10"/>
    </location>
</feature>
<feature type="compositionally biased region" description="Polar residues" evidence="1">
    <location>
        <begin position="48"/>
        <end position="58"/>
    </location>
</feature>
<name>A0A1I7TKI2_9PELO</name>
<dbReference type="eggNOG" id="KOG0217">
    <property type="taxonomic scope" value="Eukaryota"/>
</dbReference>
<dbReference type="AlphaFoldDB" id="A0A1I7TKI2"/>
<feature type="compositionally biased region" description="Acidic residues" evidence="1">
    <location>
        <begin position="100"/>
        <end position="114"/>
    </location>
</feature>
<dbReference type="Proteomes" id="UP000095282">
    <property type="component" value="Unplaced"/>
</dbReference>
<dbReference type="WBParaSite" id="Csp11.Scaffold627.g6810.t1">
    <property type="protein sequence ID" value="Csp11.Scaffold627.g6810.t1"/>
    <property type="gene ID" value="Csp11.Scaffold627.g6810"/>
</dbReference>
<evidence type="ECO:0000313" key="2">
    <source>
        <dbReference type="Proteomes" id="UP000095282"/>
    </source>
</evidence>
<feature type="compositionally biased region" description="Polar residues" evidence="1">
    <location>
        <begin position="116"/>
        <end position="126"/>
    </location>
</feature>
<evidence type="ECO:0000313" key="3">
    <source>
        <dbReference type="WBParaSite" id="Csp11.Scaffold627.g6810.t1"/>
    </source>
</evidence>
<reference evidence="3" key="1">
    <citation type="submission" date="2016-11" db="UniProtKB">
        <authorList>
            <consortium name="WormBaseParasite"/>
        </authorList>
    </citation>
    <scope>IDENTIFICATION</scope>
</reference>
<feature type="compositionally biased region" description="Basic and acidic residues" evidence="1">
    <location>
        <begin position="85"/>
        <end position="99"/>
    </location>
</feature>
<sequence>MSKRQSSLMSFFTKKPKAETSEENIETKEIPLLKGENKKEAEKKVLKRTNSQTVSTPTKAVKNTPKRARVVVSSSSEGEDDSKDEDFKMKEDEASHESSEESDVDENASDDCEVTYESTPQSTPKNTPKRSKKLTKTLAVTPKSVKATGSVQIKKQFQKERKSR</sequence>
<organism evidence="2 3">
    <name type="scientific">Caenorhabditis tropicalis</name>
    <dbReference type="NCBI Taxonomy" id="1561998"/>
    <lineage>
        <taxon>Eukaryota</taxon>
        <taxon>Metazoa</taxon>
        <taxon>Ecdysozoa</taxon>
        <taxon>Nematoda</taxon>
        <taxon>Chromadorea</taxon>
        <taxon>Rhabditida</taxon>
        <taxon>Rhabditina</taxon>
        <taxon>Rhabditomorpha</taxon>
        <taxon>Rhabditoidea</taxon>
        <taxon>Rhabditidae</taxon>
        <taxon>Peloderinae</taxon>
        <taxon>Caenorhabditis</taxon>
    </lineage>
</organism>
<protein>
    <submittedName>
        <fullName evidence="3">DNA ligase 1-like</fullName>
    </submittedName>
</protein>
<proteinExistence type="predicted"/>
<accession>A0A1I7TKI2</accession>
<feature type="compositionally biased region" description="Basic and acidic residues" evidence="1">
    <location>
        <begin position="16"/>
        <end position="44"/>
    </location>
</feature>
<feature type="region of interest" description="Disordered" evidence="1">
    <location>
        <begin position="1"/>
        <end position="164"/>
    </location>
</feature>
<dbReference type="STRING" id="1561998.A0A1I7TKI2"/>
<keyword evidence="2" id="KW-1185">Reference proteome</keyword>